<dbReference type="InterPro" id="IPR005467">
    <property type="entry name" value="His_kinase_dom"/>
</dbReference>
<keyword evidence="9" id="KW-1185">Reference proteome</keyword>
<keyword evidence="6" id="KW-0175">Coiled coil</keyword>
<dbReference type="InterPro" id="IPR036890">
    <property type="entry name" value="HATPase_C_sf"/>
</dbReference>
<dbReference type="Pfam" id="PF02518">
    <property type="entry name" value="HATPase_c"/>
    <property type="match status" value="1"/>
</dbReference>
<dbReference type="SUPFAM" id="SSF47384">
    <property type="entry name" value="Homodimeric domain of signal transducing histidine kinase"/>
    <property type="match status" value="1"/>
</dbReference>
<dbReference type="RefSeq" id="WP_102662408.1">
    <property type="nucleotide sequence ID" value="NZ_JAVDSJ010000001.1"/>
</dbReference>
<keyword evidence="5 8" id="KW-0418">Kinase</keyword>
<dbReference type="SUPFAM" id="SSF55874">
    <property type="entry name" value="ATPase domain of HSP90 chaperone/DNA topoisomerase II/histidine kinase"/>
    <property type="match status" value="1"/>
</dbReference>
<evidence type="ECO:0000256" key="6">
    <source>
        <dbReference type="SAM" id="Coils"/>
    </source>
</evidence>
<evidence type="ECO:0000256" key="2">
    <source>
        <dbReference type="ARBA" id="ARBA00012438"/>
    </source>
</evidence>
<reference evidence="8 9" key="1">
    <citation type="submission" date="2023-07" db="EMBL/GenBank/DDBJ databases">
        <title>Sorghum-associated microbial communities from plants grown in Nebraska, USA.</title>
        <authorList>
            <person name="Schachtman D."/>
        </authorList>
    </citation>
    <scope>NUCLEOTIDE SEQUENCE [LARGE SCALE GENOMIC DNA]</scope>
    <source>
        <strain evidence="8 9">596</strain>
    </source>
</reference>
<evidence type="ECO:0000313" key="9">
    <source>
        <dbReference type="Proteomes" id="UP001260715"/>
    </source>
</evidence>
<dbReference type="SMART" id="SM00387">
    <property type="entry name" value="HATPase_c"/>
    <property type="match status" value="1"/>
</dbReference>
<dbReference type="Gene3D" id="1.10.287.130">
    <property type="match status" value="1"/>
</dbReference>
<accession>A0ABU1P9K5</accession>
<dbReference type="EMBL" id="JAVDSJ010000001">
    <property type="protein sequence ID" value="MDR6582514.1"/>
    <property type="molecule type" value="Genomic_DNA"/>
</dbReference>
<dbReference type="InterPro" id="IPR050351">
    <property type="entry name" value="BphY/WalK/GraS-like"/>
</dbReference>
<gene>
    <name evidence="8" type="ORF">J2W50_000689</name>
</gene>
<keyword evidence="4" id="KW-0808">Transferase</keyword>
<dbReference type="PRINTS" id="PR00344">
    <property type="entry name" value="BCTRLSENSOR"/>
</dbReference>
<comment type="catalytic activity">
    <reaction evidence="1">
        <text>ATP + protein L-histidine = ADP + protein N-phospho-L-histidine.</text>
        <dbReference type="EC" id="2.7.13.3"/>
    </reaction>
</comment>
<proteinExistence type="predicted"/>
<keyword evidence="3" id="KW-0597">Phosphoprotein</keyword>
<dbReference type="Proteomes" id="UP001260715">
    <property type="component" value="Unassembled WGS sequence"/>
</dbReference>
<evidence type="ECO:0000256" key="4">
    <source>
        <dbReference type="ARBA" id="ARBA00022679"/>
    </source>
</evidence>
<comment type="caution">
    <text evidence="8">The sequence shown here is derived from an EMBL/GenBank/DDBJ whole genome shotgun (WGS) entry which is preliminary data.</text>
</comment>
<evidence type="ECO:0000256" key="3">
    <source>
        <dbReference type="ARBA" id="ARBA00022553"/>
    </source>
</evidence>
<feature type="domain" description="Histidine kinase" evidence="7">
    <location>
        <begin position="290"/>
        <end position="531"/>
    </location>
</feature>
<dbReference type="InterPro" id="IPR003661">
    <property type="entry name" value="HisK_dim/P_dom"/>
</dbReference>
<dbReference type="GO" id="GO:0016301">
    <property type="term" value="F:kinase activity"/>
    <property type="evidence" value="ECO:0007669"/>
    <property type="project" value="UniProtKB-KW"/>
</dbReference>
<dbReference type="PROSITE" id="PS50109">
    <property type="entry name" value="HIS_KIN"/>
    <property type="match status" value="1"/>
</dbReference>
<feature type="coiled-coil region" evidence="6">
    <location>
        <begin position="242"/>
        <end position="283"/>
    </location>
</feature>
<dbReference type="Gene3D" id="3.30.565.10">
    <property type="entry name" value="Histidine kinase-like ATPase, C-terminal domain"/>
    <property type="match status" value="1"/>
</dbReference>
<dbReference type="PANTHER" id="PTHR42878">
    <property type="entry name" value="TWO-COMPONENT HISTIDINE KINASE"/>
    <property type="match status" value="1"/>
</dbReference>
<organism evidence="8 9">
    <name type="scientific">Herbaspirillum frisingense</name>
    <dbReference type="NCBI Taxonomy" id="92645"/>
    <lineage>
        <taxon>Bacteria</taxon>
        <taxon>Pseudomonadati</taxon>
        <taxon>Pseudomonadota</taxon>
        <taxon>Betaproteobacteria</taxon>
        <taxon>Burkholderiales</taxon>
        <taxon>Oxalobacteraceae</taxon>
        <taxon>Herbaspirillum</taxon>
    </lineage>
</organism>
<name>A0ABU1P9K5_9BURK</name>
<dbReference type="InterPro" id="IPR003594">
    <property type="entry name" value="HATPase_dom"/>
</dbReference>
<protein>
    <recommendedName>
        <fullName evidence="2">histidine kinase</fullName>
        <ecNumber evidence="2">2.7.13.3</ecNumber>
    </recommendedName>
</protein>
<evidence type="ECO:0000259" key="7">
    <source>
        <dbReference type="PROSITE" id="PS50109"/>
    </source>
</evidence>
<dbReference type="InterPro" id="IPR036097">
    <property type="entry name" value="HisK_dim/P_sf"/>
</dbReference>
<sequence length="535" mass="59012">MRLLTKGLLIVAIPSLFELLLLGALFKSQDDAEQAERWAAHSAQVINQAAEVRQPMLLESARIRNAILLNQSEPISRPEMWADLEVKTGELVRLVADNPQQTTAVRALHDSIARYRSWADTARERMQRGQRDALIRELRDEEGPHRLSDFLNRMDGFVEQERSLGQQRTALLQSARNSQTALLIAAVLGSIVTAGLASLAFTRNIGSRISVLINNAQRLSDGQPLAARVGGNDEICQLDDALHRSSERLNEASRQAQGYRTELEQRARELADVNADLRQQTQDNEMFIYSVSHDLRSPLVNLQGFSKEITHTTRELLVEVEQLALPAADKQRLKALVEEDIHTSLRFIQNAVTRSAGIIDAMLRLSRAGRVEYQPVMLDMHAIAQRIVAAMSGSIRAKGAQVEIAADLPPAFGDPTSVEQVLGNLVGNAVNYLDPSRQGHITIDHVRRTDNIAAAPSLVTYCVRDNGMGIPTAYLDKMFIAFQRLHGNAAPGEGIGLALVKRVVERHGGRIWVESVEGQGSCFYVALPARPPVAA</sequence>
<dbReference type="InterPro" id="IPR004358">
    <property type="entry name" value="Sig_transdc_His_kin-like_C"/>
</dbReference>
<dbReference type="CDD" id="cd00082">
    <property type="entry name" value="HisKA"/>
    <property type="match status" value="1"/>
</dbReference>
<evidence type="ECO:0000256" key="1">
    <source>
        <dbReference type="ARBA" id="ARBA00000085"/>
    </source>
</evidence>
<evidence type="ECO:0000256" key="5">
    <source>
        <dbReference type="ARBA" id="ARBA00022777"/>
    </source>
</evidence>
<dbReference type="PANTHER" id="PTHR42878:SF15">
    <property type="entry name" value="BACTERIOPHYTOCHROME"/>
    <property type="match status" value="1"/>
</dbReference>
<dbReference type="EC" id="2.7.13.3" evidence="2"/>
<evidence type="ECO:0000313" key="8">
    <source>
        <dbReference type="EMBL" id="MDR6582514.1"/>
    </source>
</evidence>
<dbReference type="Gene3D" id="6.10.340.10">
    <property type="match status" value="1"/>
</dbReference>